<sequence length="53" mass="6007">MKKNVLHFGLDSGFKAIARDHNVTRRTFKGEYVTVKPSFARVIVDAIKNIFGL</sequence>
<evidence type="ECO:0000313" key="2">
    <source>
        <dbReference type="Proteomes" id="UP000680348"/>
    </source>
</evidence>
<accession>A0A942I2J2</accession>
<comment type="caution">
    <text evidence="1">The sequence shown here is derived from an EMBL/GenBank/DDBJ whole genome shotgun (WGS) entry which is preliminary data.</text>
</comment>
<dbReference type="Proteomes" id="UP000680348">
    <property type="component" value="Unassembled WGS sequence"/>
</dbReference>
<dbReference type="EMBL" id="JAGWCR010000004">
    <property type="protein sequence ID" value="MBS3648828.1"/>
    <property type="molecule type" value="Genomic_DNA"/>
</dbReference>
<keyword evidence="2" id="KW-1185">Reference proteome</keyword>
<dbReference type="AlphaFoldDB" id="A0A942I2J2"/>
<evidence type="ECO:0000313" key="1">
    <source>
        <dbReference type="EMBL" id="MBS3648828.1"/>
    </source>
</evidence>
<name>A0A942I2J2_9HYPH</name>
<protein>
    <submittedName>
        <fullName evidence="1">Uncharacterized protein</fullName>
    </submittedName>
</protein>
<dbReference type="RefSeq" id="WP_188254391.1">
    <property type="nucleotide sequence ID" value="NZ_JABVCF010000004.1"/>
</dbReference>
<proteinExistence type="predicted"/>
<organism evidence="1 2">
    <name type="scientific">Pseudaminobacter soli</name>
    <name type="common">ex Zhang et al. 2022</name>
    <dbReference type="NCBI Taxonomy" id="2831468"/>
    <lineage>
        <taxon>Bacteria</taxon>
        <taxon>Pseudomonadati</taxon>
        <taxon>Pseudomonadota</taxon>
        <taxon>Alphaproteobacteria</taxon>
        <taxon>Hyphomicrobiales</taxon>
        <taxon>Phyllobacteriaceae</taxon>
        <taxon>Pseudaminobacter</taxon>
    </lineage>
</organism>
<gene>
    <name evidence="1" type="ORF">KEU06_09440</name>
</gene>
<reference evidence="1" key="1">
    <citation type="submission" date="2021-04" db="EMBL/GenBank/DDBJ databases">
        <title>Pseudaminobacter soli sp. nov., isolated from paddy soil contaminated by heavy metals.</title>
        <authorList>
            <person name="Zhang K."/>
        </authorList>
    </citation>
    <scope>NUCLEOTIDE SEQUENCE</scope>
    <source>
        <strain evidence="1">19-2017</strain>
    </source>
</reference>